<reference evidence="6 8" key="1">
    <citation type="submission" date="2016-04" db="EMBL/GenBank/DDBJ databases">
        <authorList>
            <person name="Evans L.H."/>
            <person name="Alamgir A."/>
            <person name="Owens N."/>
            <person name="Weber N.D."/>
            <person name="Virtaneva K."/>
            <person name="Barbian K."/>
            <person name="Babar A."/>
            <person name="Rosenke K."/>
        </authorList>
    </citation>
    <scope>NUCLEOTIDE SEQUENCE [LARGE SCALE GENOMIC DNA]</scope>
    <source>
        <strain evidence="6 8">JL2886</strain>
    </source>
</reference>
<evidence type="ECO:0000259" key="5">
    <source>
        <dbReference type="Pfam" id="PF01323"/>
    </source>
</evidence>
<dbReference type="Proteomes" id="UP000092565">
    <property type="component" value="Chromosome"/>
</dbReference>
<dbReference type="AlphaFoldDB" id="A0A1B0ZQG3"/>
<dbReference type="PANTHER" id="PTHR13887">
    <property type="entry name" value="GLUTATHIONE S-TRANSFERASE KAPPA"/>
    <property type="match status" value="1"/>
</dbReference>
<dbReference type="InterPro" id="IPR036249">
    <property type="entry name" value="Thioredoxin-like_sf"/>
</dbReference>
<dbReference type="SUPFAM" id="SSF52833">
    <property type="entry name" value="Thioredoxin-like"/>
    <property type="match status" value="1"/>
</dbReference>
<proteinExistence type="predicted"/>
<evidence type="ECO:0000313" key="7">
    <source>
        <dbReference type="EMBL" id="MDE4167847.1"/>
    </source>
</evidence>
<feature type="domain" description="DSBA-like thioredoxin" evidence="5">
    <location>
        <begin position="7"/>
        <end position="198"/>
    </location>
</feature>
<keyword evidence="8" id="KW-1185">Reference proteome</keyword>
<dbReference type="Gene3D" id="3.40.30.10">
    <property type="entry name" value="Glutaredoxin"/>
    <property type="match status" value="1"/>
</dbReference>
<dbReference type="PATRIC" id="fig|60890.4.peg.1465"/>
<dbReference type="GO" id="GO:0016491">
    <property type="term" value="F:oxidoreductase activity"/>
    <property type="evidence" value="ECO:0007669"/>
    <property type="project" value="UniProtKB-KW"/>
</dbReference>
<keyword evidence="3" id="KW-1015">Disulfide bond</keyword>
<reference evidence="7 9" key="2">
    <citation type="submission" date="2023-02" db="EMBL/GenBank/DDBJ databases">
        <title>Population genomics of bacteria associated with diatom.</title>
        <authorList>
            <person name="Xie J."/>
            <person name="Wang H."/>
        </authorList>
    </citation>
    <scope>NUCLEOTIDE SEQUENCE [LARGE SCALE GENOMIC DNA]</scope>
    <source>
        <strain evidence="7 9">PT47_8</strain>
    </source>
</reference>
<dbReference type="RefSeq" id="WP_065271386.1">
    <property type="nucleotide sequence ID" value="NZ_CP015124.1"/>
</dbReference>
<gene>
    <name evidence="6" type="ORF">JL2886_01490</name>
    <name evidence="7" type="ORF">PXK24_19300</name>
</gene>
<dbReference type="Proteomes" id="UP001218364">
    <property type="component" value="Unassembled WGS sequence"/>
</dbReference>
<keyword evidence="2" id="KW-0560">Oxidoreductase</keyword>
<evidence type="ECO:0000313" key="6">
    <source>
        <dbReference type="EMBL" id="ANP36407.1"/>
    </source>
</evidence>
<sequence length="215" mass="24352">MSRPIKIEFFHDTVCAWCFNLSSRLRTVAQEINLDIRHRTFVLQASRQEMAQRWGSPEAARSTILDHWRHCRAASDQPEHININAMRAARFDYPHGMNAALACKAAETFGGQALHWEMFDRIQLAHLSEARNIADPKVLVDLAQELGLTPDQFKCRMEDPAVARQVDADRHFARVNGVQAVPTLIIAATGTRLLTGSVDELRSHLRVVARQVEHL</sequence>
<dbReference type="EMBL" id="CP015124">
    <property type="protein sequence ID" value="ANP36407.1"/>
    <property type="molecule type" value="Genomic_DNA"/>
</dbReference>
<dbReference type="EMBL" id="JARCJK010000014">
    <property type="protein sequence ID" value="MDE4167847.1"/>
    <property type="molecule type" value="Genomic_DNA"/>
</dbReference>
<protein>
    <submittedName>
        <fullName evidence="6">DSBA oxidoreductase</fullName>
    </submittedName>
    <submittedName>
        <fullName evidence="7">DsbA family protein</fullName>
    </submittedName>
</protein>
<name>A0A1B0ZQG3_9RHOB</name>
<evidence type="ECO:0000313" key="9">
    <source>
        <dbReference type="Proteomes" id="UP001218364"/>
    </source>
</evidence>
<evidence type="ECO:0000256" key="1">
    <source>
        <dbReference type="ARBA" id="ARBA00022729"/>
    </source>
</evidence>
<evidence type="ECO:0000313" key="8">
    <source>
        <dbReference type="Proteomes" id="UP000092565"/>
    </source>
</evidence>
<keyword evidence="4" id="KW-0676">Redox-active center</keyword>
<dbReference type="OrthoDB" id="9813770at2"/>
<evidence type="ECO:0000256" key="4">
    <source>
        <dbReference type="ARBA" id="ARBA00023284"/>
    </source>
</evidence>
<dbReference type="Pfam" id="PF01323">
    <property type="entry name" value="DSBA"/>
    <property type="match status" value="1"/>
</dbReference>
<organism evidence="6 8">
    <name type="scientific">Phaeobacter gallaeciensis</name>
    <dbReference type="NCBI Taxonomy" id="60890"/>
    <lineage>
        <taxon>Bacteria</taxon>
        <taxon>Pseudomonadati</taxon>
        <taxon>Pseudomonadota</taxon>
        <taxon>Alphaproteobacteria</taxon>
        <taxon>Rhodobacterales</taxon>
        <taxon>Roseobacteraceae</taxon>
        <taxon>Phaeobacter</taxon>
    </lineage>
</organism>
<evidence type="ECO:0000256" key="3">
    <source>
        <dbReference type="ARBA" id="ARBA00023157"/>
    </source>
</evidence>
<accession>A0A1B0ZQG3</accession>
<dbReference type="InterPro" id="IPR001853">
    <property type="entry name" value="DSBA-like_thioredoxin_dom"/>
</dbReference>
<dbReference type="PANTHER" id="PTHR13887:SF14">
    <property type="entry name" value="DISULFIDE BOND FORMATION PROTEIN D"/>
    <property type="match status" value="1"/>
</dbReference>
<evidence type="ECO:0000256" key="2">
    <source>
        <dbReference type="ARBA" id="ARBA00023002"/>
    </source>
</evidence>
<keyword evidence="1" id="KW-0732">Signal</keyword>